<dbReference type="EnsemblPlants" id="AET1Gv20368200.7">
    <property type="protein sequence ID" value="AET1Gv20368200.7"/>
    <property type="gene ID" value="AET1Gv20368200"/>
</dbReference>
<sequence length="72" mass="8144">RYPGYAIELFRLVYSIIPLIYSPVGQLLSATICRSCFSVAQFSCISLCIHDFSIDEPKSTLLLAMHGIMRSW</sequence>
<dbReference type="Gramene" id="AET1Gv20368200.7">
    <property type="protein sequence ID" value="AET1Gv20368200.7"/>
    <property type="gene ID" value="AET1Gv20368200"/>
</dbReference>
<dbReference type="AlphaFoldDB" id="A0A452YBX5"/>
<dbReference type="Proteomes" id="UP000015105">
    <property type="component" value="Chromosome 1D"/>
</dbReference>
<reference evidence="2" key="2">
    <citation type="journal article" date="2017" name="Nat. Plants">
        <title>The Aegilops tauschii genome reveals multiple impacts of transposons.</title>
        <authorList>
            <person name="Zhao G."/>
            <person name="Zou C."/>
            <person name="Li K."/>
            <person name="Wang K."/>
            <person name="Li T."/>
            <person name="Gao L."/>
            <person name="Zhang X."/>
            <person name="Wang H."/>
            <person name="Yang Z."/>
            <person name="Liu X."/>
            <person name="Jiang W."/>
            <person name="Mao L."/>
            <person name="Kong X."/>
            <person name="Jiao Y."/>
            <person name="Jia J."/>
        </authorList>
    </citation>
    <scope>NUCLEOTIDE SEQUENCE [LARGE SCALE GENOMIC DNA]</scope>
    <source>
        <strain evidence="2">cv. AL8/78</strain>
    </source>
</reference>
<reference evidence="1" key="5">
    <citation type="journal article" date="2021" name="G3 (Bethesda)">
        <title>Aegilops tauschii genome assembly Aet v5.0 features greater sequence contiguity and improved annotation.</title>
        <authorList>
            <person name="Wang L."/>
            <person name="Zhu T."/>
            <person name="Rodriguez J.C."/>
            <person name="Deal K.R."/>
            <person name="Dubcovsky J."/>
            <person name="McGuire P.E."/>
            <person name="Lux T."/>
            <person name="Spannagl M."/>
            <person name="Mayer K.F.X."/>
            <person name="Baldrich P."/>
            <person name="Meyers B.C."/>
            <person name="Huo N."/>
            <person name="Gu Y.Q."/>
            <person name="Zhou H."/>
            <person name="Devos K.M."/>
            <person name="Bennetzen J.L."/>
            <person name="Unver T."/>
            <person name="Budak H."/>
            <person name="Gulick P.J."/>
            <person name="Galiba G."/>
            <person name="Kalapos B."/>
            <person name="Nelson D.R."/>
            <person name="Li P."/>
            <person name="You F.M."/>
            <person name="Luo M.C."/>
            <person name="Dvorak J."/>
        </authorList>
    </citation>
    <scope>NUCLEOTIDE SEQUENCE [LARGE SCALE GENOMIC DNA]</scope>
    <source>
        <strain evidence="1">cv. AL8/78</strain>
    </source>
</reference>
<reference evidence="1" key="3">
    <citation type="journal article" date="2017" name="Nature">
        <title>Genome sequence of the progenitor of the wheat D genome Aegilops tauschii.</title>
        <authorList>
            <person name="Luo M.C."/>
            <person name="Gu Y.Q."/>
            <person name="Puiu D."/>
            <person name="Wang H."/>
            <person name="Twardziok S.O."/>
            <person name="Deal K.R."/>
            <person name="Huo N."/>
            <person name="Zhu T."/>
            <person name="Wang L."/>
            <person name="Wang Y."/>
            <person name="McGuire P.E."/>
            <person name="Liu S."/>
            <person name="Long H."/>
            <person name="Ramasamy R.K."/>
            <person name="Rodriguez J.C."/>
            <person name="Van S.L."/>
            <person name="Yuan L."/>
            <person name="Wang Z."/>
            <person name="Xia Z."/>
            <person name="Xiao L."/>
            <person name="Anderson O.D."/>
            <person name="Ouyang S."/>
            <person name="Liang Y."/>
            <person name="Zimin A.V."/>
            <person name="Pertea G."/>
            <person name="Qi P."/>
            <person name="Bennetzen J.L."/>
            <person name="Dai X."/>
            <person name="Dawson M.W."/>
            <person name="Muller H.G."/>
            <person name="Kugler K."/>
            <person name="Rivarola-Duarte L."/>
            <person name="Spannagl M."/>
            <person name="Mayer K.F.X."/>
            <person name="Lu F.H."/>
            <person name="Bevan M.W."/>
            <person name="Leroy P."/>
            <person name="Li P."/>
            <person name="You F.M."/>
            <person name="Sun Q."/>
            <person name="Liu Z."/>
            <person name="Lyons E."/>
            <person name="Wicker T."/>
            <person name="Salzberg S.L."/>
            <person name="Devos K.M."/>
            <person name="Dvorak J."/>
        </authorList>
    </citation>
    <scope>NUCLEOTIDE SEQUENCE [LARGE SCALE GENOMIC DNA]</scope>
    <source>
        <strain evidence="1">cv. AL8/78</strain>
    </source>
</reference>
<evidence type="ECO:0000313" key="2">
    <source>
        <dbReference type="Proteomes" id="UP000015105"/>
    </source>
</evidence>
<accession>A0A452YBX5</accession>
<protein>
    <submittedName>
        <fullName evidence="1">Uncharacterized protein</fullName>
    </submittedName>
</protein>
<evidence type="ECO:0000313" key="1">
    <source>
        <dbReference type="EnsemblPlants" id="AET1Gv20368200.7"/>
    </source>
</evidence>
<name>A0A452YBX5_AEGTS</name>
<organism evidence="1 2">
    <name type="scientific">Aegilops tauschii subsp. strangulata</name>
    <name type="common">Goatgrass</name>
    <dbReference type="NCBI Taxonomy" id="200361"/>
    <lineage>
        <taxon>Eukaryota</taxon>
        <taxon>Viridiplantae</taxon>
        <taxon>Streptophyta</taxon>
        <taxon>Embryophyta</taxon>
        <taxon>Tracheophyta</taxon>
        <taxon>Spermatophyta</taxon>
        <taxon>Magnoliopsida</taxon>
        <taxon>Liliopsida</taxon>
        <taxon>Poales</taxon>
        <taxon>Poaceae</taxon>
        <taxon>BOP clade</taxon>
        <taxon>Pooideae</taxon>
        <taxon>Triticodae</taxon>
        <taxon>Triticeae</taxon>
        <taxon>Triticinae</taxon>
        <taxon>Aegilops</taxon>
    </lineage>
</organism>
<reference evidence="1" key="4">
    <citation type="submission" date="2019-03" db="UniProtKB">
        <authorList>
            <consortium name="EnsemblPlants"/>
        </authorList>
    </citation>
    <scope>IDENTIFICATION</scope>
</reference>
<keyword evidence="2" id="KW-1185">Reference proteome</keyword>
<reference evidence="2" key="1">
    <citation type="journal article" date="2014" name="Science">
        <title>Ancient hybridizations among the ancestral genomes of bread wheat.</title>
        <authorList>
            <consortium name="International Wheat Genome Sequencing Consortium,"/>
            <person name="Marcussen T."/>
            <person name="Sandve S.R."/>
            <person name="Heier L."/>
            <person name="Spannagl M."/>
            <person name="Pfeifer M."/>
            <person name="Jakobsen K.S."/>
            <person name="Wulff B.B."/>
            <person name="Steuernagel B."/>
            <person name="Mayer K.F."/>
            <person name="Olsen O.A."/>
        </authorList>
    </citation>
    <scope>NUCLEOTIDE SEQUENCE [LARGE SCALE GENOMIC DNA]</scope>
    <source>
        <strain evidence="2">cv. AL8/78</strain>
    </source>
</reference>
<proteinExistence type="predicted"/>